<dbReference type="Pfam" id="PF19631">
    <property type="entry name" value="Trypco2"/>
    <property type="match status" value="1"/>
</dbReference>
<feature type="compositionally biased region" description="Acidic residues" evidence="1">
    <location>
        <begin position="282"/>
        <end position="291"/>
    </location>
</feature>
<evidence type="ECO:0000256" key="1">
    <source>
        <dbReference type="SAM" id="MobiDB-lite"/>
    </source>
</evidence>
<comment type="caution">
    <text evidence="3">The sequence shown here is derived from an EMBL/GenBank/DDBJ whole genome shotgun (WGS) entry which is preliminary data.</text>
</comment>
<evidence type="ECO:0000313" key="4">
    <source>
        <dbReference type="Proteomes" id="UP000249165"/>
    </source>
</evidence>
<feature type="region of interest" description="Disordered" evidence="1">
    <location>
        <begin position="258"/>
        <end position="291"/>
    </location>
</feature>
<dbReference type="InterPro" id="IPR045608">
    <property type="entry name" value="Trypco2"/>
</dbReference>
<dbReference type="AlphaFoldDB" id="A0A327Y252"/>
<proteinExistence type="predicted"/>
<keyword evidence="4" id="KW-1185">Reference proteome</keyword>
<feature type="domain" description="Trypsin-co-occurring" evidence="2">
    <location>
        <begin position="185"/>
        <end position="256"/>
    </location>
</feature>
<protein>
    <recommendedName>
        <fullName evidence="2">Trypsin-co-occurring domain-containing protein</fullName>
    </recommendedName>
</protein>
<evidence type="ECO:0000259" key="2">
    <source>
        <dbReference type="Pfam" id="PF19631"/>
    </source>
</evidence>
<dbReference type="Proteomes" id="UP000249165">
    <property type="component" value="Unassembled WGS sequence"/>
</dbReference>
<evidence type="ECO:0000313" key="3">
    <source>
        <dbReference type="EMBL" id="RAK13805.1"/>
    </source>
</evidence>
<sequence>MGWFQGRVARQLPFWSGFQGAGTPFGLDEIVSMAWSGFLRARRLLDRRFAKESEVSLRLIERGCVLLALGWVQTLIRATGRGDATGARKTESLERAPLSRCEWYYHAHILHIRFQPRWDTSRTSGFSLAKTRLYVRFGSTRSYLACGQGGSVIASKNPLRCYSQQMKLIRWFGKRKMPHVHPGFSLAQLIETTANELRAVRDRAPDDTVIQLTDCELELAVTVGAEAGGGIKFWVVDTSAKGNLESVSRVTLKFGPVPGKPGIAARAGEQTSGTDPDPNVLEGDDSSGDGS</sequence>
<reference evidence="3 4" key="1">
    <citation type="submission" date="2018-06" db="EMBL/GenBank/DDBJ databases">
        <title>Genomic Encyclopedia of Archaeal and Bacterial Type Strains, Phase II (KMG-II): from individual species to whole genera.</title>
        <authorList>
            <person name="Goeker M."/>
        </authorList>
    </citation>
    <scope>NUCLEOTIDE SEQUENCE [LARGE SCALE GENOMIC DNA]</scope>
    <source>
        <strain evidence="3 4">DSM 22011</strain>
    </source>
</reference>
<organism evidence="3 4">
    <name type="scientific">Salipiger aestuarii</name>
    <dbReference type="NCBI Taxonomy" id="568098"/>
    <lineage>
        <taxon>Bacteria</taxon>
        <taxon>Pseudomonadati</taxon>
        <taxon>Pseudomonadota</taxon>
        <taxon>Alphaproteobacteria</taxon>
        <taxon>Rhodobacterales</taxon>
        <taxon>Roseobacteraceae</taxon>
        <taxon>Salipiger</taxon>
    </lineage>
</organism>
<gene>
    <name evidence="3" type="ORF">ATI53_10347</name>
</gene>
<name>A0A327Y252_9RHOB</name>
<accession>A0A327Y252</accession>
<dbReference type="EMBL" id="QLMG01000034">
    <property type="protein sequence ID" value="RAK13805.1"/>
    <property type="molecule type" value="Genomic_DNA"/>
</dbReference>